<evidence type="ECO:0000313" key="2">
    <source>
        <dbReference type="Proteomes" id="UP000094844"/>
    </source>
</evidence>
<dbReference type="EMBL" id="FMIQ01000059">
    <property type="protein sequence ID" value="SCM53759.1"/>
    <property type="molecule type" value="Genomic_DNA"/>
</dbReference>
<dbReference type="InterPro" id="IPR025135">
    <property type="entry name" value="DUF4060"/>
</dbReference>
<dbReference type="Pfam" id="PF13269">
    <property type="entry name" value="DUF4060"/>
    <property type="match status" value="1"/>
</dbReference>
<protein>
    <recommendedName>
        <fullName evidence="3">DUF4060 family protein</fullName>
    </recommendedName>
</protein>
<accession>A0A1C6Z4A4</accession>
<dbReference type="Proteomes" id="UP000094844">
    <property type="component" value="Unassembled WGS sequence"/>
</dbReference>
<organism evidence="1 2">
    <name type="scientific">Hafnia alvei</name>
    <dbReference type="NCBI Taxonomy" id="569"/>
    <lineage>
        <taxon>Bacteria</taxon>
        <taxon>Pseudomonadati</taxon>
        <taxon>Pseudomonadota</taxon>
        <taxon>Gammaproteobacteria</taxon>
        <taxon>Enterobacterales</taxon>
        <taxon>Hafniaceae</taxon>
        <taxon>Hafnia</taxon>
    </lineage>
</organism>
<reference evidence="1 2" key="1">
    <citation type="submission" date="2016-09" db="EMBL/GenBank/DDBJ databases">
        <authorList>
            <person name="Capua I."/>
            <person name="De Benedictis P."/>
            <person name="Joannis T."/>
            <person name="Lombin L.H."/>
            <person name="Cattoli G."/>
        </authorList>
    </citation>
    <scope>NUCLEOTIDE SEQUENCE [LARGE SCALE GENOMIC DNA]</scope>
    <source>
        <strain evidence="1 2">GB001</strain>
    </source>
</reference>
<evidence type="ECO:0000313" key="1">
    <source>
        <dbReference type="EMBL" id="SCM53759.1"/>
    </source>
</evidence>
<dbReference type="AlphaFoldDB" id="A0A1C6Z4A4"/>
<evidence type="ECO:0008006" key="3">
    <source>
        <dbReference type="Google" id="ProtNLM"/>
    </source>
</evidence>
<gene>
    <name evidence="1" type="ORF">BN1044_03254</name>
</gene>
<name>A0A1C6Z4A4_HAFAL</name>
<proteinExistence type="predicted"/>
<sequence length="96" mass="10731">MLTDKYFDGFMYYGASMKRIIKGDTNFSHLVVAHAAIDQHAKAYGLARQGWPSTYHIKYRDKLIAVEVVTRRQSYVATVMVGARSLTKLCGMPAAA</sequence>